<proteinExistence type="predicted"/>
<comment type="caution">
    <text evidence="2">The sequence shown here is derived from an EMBL/GenBank/DDBJ whole genome shotgun (WGS) entry which is preliminary data.</text>
</comment>
<keyword evidence="1" id="KW-0175">Coiled coil</keyword>
<accession>A0A7W7GD22</accession>
<dbReference type="Proteomes" id="UP000542210">
    <property type="component" value="Unassembled WGS sequence"/>
</dbReference>
<dbReference type="EMBL" id="JACHND010000001">
    <property type="protein sequence ID" value="MBB4704094.1"/>
    <property type="molecule type" value="Genomic_DNA"/>
</dbReference>
<gene>
    <name evidence="2" type="ORF">BJ982_005638</name>
</gene>
<evidence type="ECO:0000313" key="2">
    <source>
        <dbReference type="EMBL" id="MBB4704094.1"/>
    </source>
</evidence>
<name>A0A7W7GD22_9ACTN</name>
<evidence type="ECO:0000313" key="3">
    <source>
        <dbReference type="Proteomes" id="UP000542210"/>
    </source>
</evidence>
<feature type="coiled-coil region" evidence="1">
    <location>
        <begin position="223"/>
        <end position="250"/>
    </location>
</feature>
<protein>
    <submittedName>
        <fullName evidence="2">Chromosome segregation ATPase</fullName>
    </submittedName>
</protein>
<dbReference type="AlphaFoldDB" id="A0A7W7GD22"/>
<organism evidence="2 3">
    <name type="scientific">Sphaerisporangium siamense</name>
    <dbReference type="NCBI Taxonomy" id="795645"/>
    <lineage>
        <taxon>Bacteria</taxon>
        <taxon>Bacillati</taxon>
        <taxon>Actinomycetota</taxon>
        <taxon>Actinomycetes</taxon>
        <taxon>Streptosporangiales</taxon>
        <taxon>Streptosporangiaceae</taxon>
        <taxon>Sphaerisporangium</taxon>
    </lineage>
</organism>
<reference evidence="2 3" key="1">
    <citation type="submission" date="2020-08" db="EMBL/GenBank/DDBJ databases">
        <title>Sequencing the genomes of 1000 actinobacteria strains.</title>
        <authorList>
            <person name="Klenk H.-P."/>
        </authorList>
    </citation>
    <scope>NUCLEOTIDE SEQUENCE [LARGE SCALE GENOMIC DNA]</scope>
    <source>
        <strain evidence="2 3">DSM 45784</strain>
    </source>
</reference>
<sequence>MPGPVMGLAEVDDVLRRRAEERDRVAGDLLDLDDHPGHRLLTGMTPTGETGRRWQAAQARSITLWWLFDAYRRALDRAQELRAAGRPDLAALTALLTGPSVALEPGDVPVEKRSLLQAAGERVTLDVLLARMDAAYREVAGTVADVDAAWAALLPRLDEADAARAAARGLARDLGVQDPDLDRLDERAAALRASVTTDPLGRAGRGDELDALASACAARKAALERAVLAREEFAERARRLEERIARVAEAEREVLRVRDLVLVKIAAPALPAMPDQAPALRDRLGALRTLTGRWLELAERLTAMERATDEALAQAESVTESIAGLIGRRDELRGRLSAYQAKAVRLGHAEDVTLTELYGAARDVLWSAPCDLRRATVAVAEYQRAITRIGAAG</sequence>
<evidence type="ECO:0000256" key="1">
    <source>
        <dbReference type="SAM" id="Coils"/>
    </source>
</evidence>
<dbReference type="RefSeq" id="WP_184884930.1">
    <property type="nucleotide sequence ID" value="NZ_BOOV01000002.1"/>
</dbReference>
<keyword evidence="3" id="KW-1185">Reference proteome</keyword>